<organism evidence="1 2">
    <name type="scientific">Artemia franciscana</name>
    <name type="common">Brine shrimp</name>
    <name type="synonym">Artemia sanfranciscana</name>
    <dbReference type="NCBI Taxonomy" id="6661"/>
    <lineage>
        <taxon>Eukaryota</taxon>
        <taxon>Metazoa</taxon>
        <taxon>Ecdysozoa</taxon>
        <taxon>Arthropoda</taxon>
        <taxon>Crustacea</taxon>
        <taxon>Branchiopoda</taxon>
        <taxon>Anostraca</taxon>
        <taxon>Artemiidae</taxon>
        <taxon>Artemia</taxon>
    </lineage>
</organism>
<evidence type="ECO:0000313" key="1">
    <source>
        <dbReference type="EMBL" id="KAK2718549.1"/>
    </source>
</evidence>
<proteinExistence type="predicted"/>
<comment type="caution">
    <text evidence="1">The sequence shown here is derived from an EMBL/GenBank/DDBJ whole genome shotgun (WGS) entry which is preliminary data.</text>
</comment>
<reference evidence="1" key="1">
    <citation type="submission" date="2023-07" db="EMBL/GenBank/DDBJ databases">
        <title>Chromosome-level genome assembly of Artemia franciscana.</title>
        <authorList>
            <person name="Jo E."/>
        </authorList>
    </citation>
    <scope>NUCLEOTIDE SEQUENCE</scope>
    <source>
        <tissue evidence="1">Whole body</tissue>
    </source>
</reference>
<dbReference type="EMBL" id="JAVRJZ010000009">
    <property type="protein sequence ID" value="KAK2718549.1"/>
    <property type="molecule type" value="Genomic_DNA"/>
</dbReference>
<evidence type="ECO:0000313" key="2">
    <source>
        <dbReference type="Proteomes" id="UP001187531"/>
    </source>
</evidence>
<dbReference type="Proteomes" id="UP001187531">
    <property type="component" value="Unassembled WGS sequence"/>
</dbReference>
<accession>A0AA88HYT6</accession>
<dbReference type="InterPro" id="IPR050951">
    <property type="entry name" value="Retrovirus_Pol_polyprotein"/>
</dbReference>
<name>A0AA88HYT6_ARTSF</name>
<dbReference type="AlphaFoldDB" id="A0AA88HYT6"/>
<dbReference type="GO" id="GO:0071897">
    <property type="term" value="P:DNA biosynthetic process"/>
    <property type="evidence" value="ECO:0007669"/>
    <property type="project" value="UniProtKB-ARBA"/>
</dbReference>
<sequence length="240" mass="27222">MFLKQSTNQRLTSNCGAKIPILGTCDLNCSHKTSSTAMHKFYIVDSPSTPIISNQSSISLDLVKLILNVSSGKPQMCIQDHYKKVFDGISRLEAKCNIHLKDGSVSTAYPARRVGLPEALKDKLLQVLIQMEKCPYYPIPNLEDATSKHYDATVYSKLDAKFGYWLLILSQSASYTMRFGTIYGRFWRMSFGIISAQDEFQRQREEMFQGLEGFAITINDILVFGRTTEEHNERLKALLE</sequence>
<dbReference type="InterPro" id="IPR043128">
    <property type="entry name" value="Rev_trsase/Diguanyl_cyclase"/>
</dbReference>
<dbReference type="Gene3D" id="3.30.70.270">
    <property type="match status" value="1"/>
</dbReference>
<dbReference type="PANTHER" id="PTHR37984:SF5">
    <property type="entry name" value="PROTEIN NYNRIN-LIKE"/>
    <property type="match status" value="1"/>
</dbReference>
<protein>
    <submittedName>
        <fullName evidence="1">Uncharacterized protein</fullName>
    </submittedName>
</protein>
<dbReference type="SUPFAM" id="SSF56672">
    <property type="entry name" value="DNA/RNA polymerases"/>
    <property type="match status" value="1"/>
</dbReference>
<gene>
    <name evidence="1" type="ORF">QYM36_005773</name>
</gene>
<dbReference type="InterPro" id="IPR043502">
    <property type="entry name" value="DNA/RNA_pol_sf"/>
</dbReference>
<dbReference type="PANTHER" id="PTHR37984">
    <property type="entry name" value="PROTEIN CBG26694"/>
    <property type="match status" value="1"/>
</dbReference>
<keyword evidence="2" id="KW-1185">Reference proteome</keyword>
<dbReference type="Gene3D" id="3.10.10.10">
    <property type="entry name" value="HIV Type 1 Reverse Transcriptase, subunit A, domain 1"/>
    <property type="match status" value="1"/>
</dbReference>